<comment type="similarity">
    <text evidence="1">Belongs to the cullin family.</text>
</comment>
<accession>A0AAW2Z6X0</accession>
<evidence type="ECO:0000313" key="3">
    <source>
        <dbReference type="EMBL" id="KAL0485568.1"/>
    </source>
</evidence>
<evidence type="ECO:0000313" key="4">
    <source>
        <dbReference type="Proteomes" id="UP001431209"/>
    </source>
</evidence>
<name>A0AAW2Z6X0_9EUKA</name>
<dbReference type="Pfam" id="PF26557">
    <property type="entry name" value="Cullin_AB"/>
    <property type="match status" value="1"/>
</dbReference>
<dbReference type="EMBL" id="JAOPGA020001148">
    <property type="protein sequence ID" value="KAL0485568.1"/>
    <property type="molecule type" value="Genomic_DNA"/>
</dbReference>
<dbReference type="Proteomes" id="UP001431209">
    <property type="component" value="Unassembled WGS sequence"/>
</dbReference>
<dbReference type="PANTHER" id="PTHR11932">
    <property type="entry name" value="CULLIN"/>
    <property type="match status" value="1"/>
</dbReference>
<proteinExistence type="inferred from homology"/>
<dbReference type="InterPro" id="IPR016158">
    <property type="entry name" value="Cullin_homology"/>
</dbReference>
<keyword evidence="4" id="KW-1185">Reference proteome</keyword>
<organism evidence="3 4">
    <name type="scientific">Acrasis kona</name>
    <dbReference type="NCBI Taxonomy" id="1008807"/>
    <lineage>
        <taxon>Eukaryota</taxon>
        <taxon>Discoba</taxon>
        <taxon>Heterolobosea</taxon>
        <taxon>Tetramitia</taxon>
        <taxon>Eutetramitia</taxon>
        <taxon>Acrasidae</taxon>
        <taxon>Acrasis</taxon>
    </lineage>
</organism>
<dbReference type="Gene3D" id="3.30.230.130">
    <property type="entry name" value="Cullin, Chain C, Domain 2"/>
    <property type="match status" value="1"/>
</dbReference>
<dbReference type="PROSITE" id="PS50069">
    <property type="entry name" value="CULLIN_2"/>
    <property type="match status" value="1"/>
</dbReference>
<dbReference type="GO" id="GO:0031625">
    <property type="term" value="F:ubiquitin protein ligase binding"/>
    <property type="evidence" value="ECO:0007669"/>
    <property type="project" value="InterPro"/>
</dbReference>
<feature type="domain" description="Cullin family profile" evidence="2">
    <location>
        <begin position="166"/>
        <end position="353"/>
    </location>
</feature>
<dbReference type="AlphaFoldDB" id="A0AAW2Z6X0"/>
<reference evidence="3 4" key="1">
    <citation type="submission" date="2024-03" db="EMBL/GenBank/DDBJ databases">
        <title>The Acrasis kona genome and developmental transcriptomes reveal deep origins of eukaryotic multicellular pathways.</title>
        <authorList>
            <person name="Sheikh S."/>
            <person name="Fu C.-J."/>
            <person name="Brown M.W."/>
            <person name="Baldauf S.L."/>
        </authorList>
    </citation>
    <scope>NUCLEOTIDE SEQUENCE [LARGE SCALE GENOMIC DNA]</scope>
    <source>
        <strain evidence="3 4">ATCC MYA-3509</strain>
    </source>
</reference>
<dbReference type="InterPro" id="IPR045093">
    <property type="entry name" value="Cullin"/>
</dbReference>
<protein>
    <submittedName>
        <fullName evidence="3">Cullin</fullName>
    </submittedName>
</protein>
<gene>
    <name evidence="3" type="ORF">AKO1_003150</name>
</gene>
<evidence type="ECO:0000259" key="2">
    <source>
        <dbReference type="PROSITE" id="PS50069"/>
    </source>
</evidence>
<dbReference type="InterPro" id="IPR036317">
    <property type="entry name" value="Cullin_homology_sf"/>
</dbReference>
<dbReference type="InterPro" id="IPR059120">
    <property type="entry name" value="Cullin-like_AB"/>
</dbReference>
<dbReference type="GO" id="GO:0006511">
    <property type="term" value="P:ubiquitin-dependent protein catabolic process"/>
    <property type="evidence" value="ECO:0007669"/>
    <property type="project" value="InterPro"/>
</dbReference>
<sequence length="390" mass="44893">MQIETKDIIGAFKVEMREDVSTAILNFRRRYSTITHNGGESDKILLLFCDTMKREVVNICRNQNVTHHIEILINIMLYYDRMTESMPEAGECILSNSLINALNDAYREIVNDWDEDMSSYVCTFISKLLEEHAADLEAVKQNLIDMCSLLSFCPLQTILSCIISIENLILSSLSNHYSSKNYIAALQEVLTILTLHFGVDPLATVDSMVHDVKMSDLLMIEYNHDLDVGNLQNDSKIEQFNVRLMKHFYSLNYTCLRQCVFTDDCLLNSIKSYEEFIKKYKHNGSVIWQLGSGSMHLTSEYYDKNYEFVVNGAQACILLSFNEADSNGYSFVQLSHKTGLSISDIVKQTRNLCRLYSKEHRTSNLLQIDGRILNVNNKFSSPRDRMKFFK</sequence>
<evidence type="ECO:0000256" key="1">
    <source>
        <dbReference type="PROSITE-ProRule" id="PRU00330"/>
    </source>
</evidence>
<comment type="caution">
    <text evidence="3">The sequence shown here is derived from an EMBL/GenBank/DDBJ whole genome shotgun (WGS) entry which is preliminary data.</text>
</comment>
<dbReference type="SUPFAM" id="SSF75632">
    <property type="entry name" value="Cullin homology domain"/>
    <property type="match status" value="1"/>
</dbReference>